<feature type="compositionally biased region" description="Low complexity" evidence="1">
    <location>
        <begin position="887"/>
        <end position="923"/>
    </location>
</feature>
<evidence type="ECO:0000256" key="1">
    <source>
        <dbReference type="SAM" id="MobiDB-lite"/>
    </source>
</evidence>
<dbReference type="EMBL" id="BMAR01000010">
    <property type="protein sequence ID" value="GFR45401.1"/>
    <property type="molecule type" value="Genomic_DNA"/>
</dbReference>
<feature type="compositionally biased region" description="Low complexity" evidence="1">
    <location>
        <begin position="770"/>
        <end position="781"/>
    </location>
</feature>
<feature type="compositionally biased region" description="Low complexity" evidence="1">
    <location>
        <begin position="630"/>
        <end position="649"/>
    </location>
</feature>
<evidence type="ECO:0000313" key="3">
    <source>
        <dbReference type="Proteomes" id="UP001054857"/>
    </source>
</evidence>
<feature type="region of interest" description="Disordered" evidence="1">
    <location>
        <begin position="1269"/>
        <end position="1288"/>
    </location>
</feature>
<feature type="compositionally biased region" description="Low complexity" evidence="1">
    <location>
        <begin position="573"/>
        <end position="583"/>
    </location>
</feature>
<feature type="compositionally biased region" description="Low complexity" evidence="1">
    <location>
        <begin position="1146"/>
        <end position="1156"/>
    </location>
</feature>
<feature type="compositionally biased region" description="Low complexity" evidence="1">
    <location>
        <begin position="176"/>
        <end position="195"/>
    </location>
</feature>
<organism evidence="2 3">
    <name type="scientific">Astrephomene gubernaculifera</name>
    <dbReference type="NCBI Taxonomy" id="47775"/>
    <lineage>
        <taxon>Eukaryota</taxon>
        <taxon>Viridiplantae</taxon>
        <taxon>Chlorophyta</taxon>
        <taxon>core chlorophytes</taxon>
        <taxon>Chlorophyceae</taxon>
        <taxon>CS clade</taxon>
        <taxon>Chlamydomonadales</taxon>
        <taxon>Astrephomenaceae</taxon>
        <taxon>Astrephomene</taxon>
    </lineage>
</organism>
<feature type="compositionally biased region" description="Low complexity" evidence="1">
    <location>
        <begin position="502"/>
        <end position="516"/>
    </location>
</feature>
<feature type="compositionally biased region" description="Basic residues" evidence="1">
    <location>
        <begin position="143"/>
        <end position="152"/>
    </location>
</feature>
<feature type="compositionally biased region" description="Low complexity" evidence="1">
    <location>
        <begin position="1118"/>
        <end position="1134"/>
    </location>
</feature>
<feature type="region of interest" description="Disordered" evidence="1">
    <location>
        <begin position="1084"/>
        <end position="1172"/>
    </location>
</feature>
<feature type="region of interest" description="Disordered" evidence="1">
    <location>
        <begin position="494"/>
        <end position="528"/>
    </location>
</feature>
<comment type="caution">
    <text evidence="2">The sequence shown here is derived from an EMBL/GenBank/DDBJ whole genome shotgun (WGS) entry which is preliminary data.</text>
</comment>
<proteinExistence type="predicted"/>
<feature type="compositionally biased region" description="Polar residues" evidence="1">
    <location>
        <begin position="785"/>
        <end position="794"/>
    </location>
</feature>
<feature type="region of interest" description="Disordered" evidence="1">
    <location>
        <begin position="762"/>
        <end position="929"/>
    </location>
</feature>
<protein>
    <submittedName>
        <fullName evidence="2">Uncharacterized protein</fullName>
    </submittedName>
</protein>
<dbReference type="Proteomes" id="UP001054857">
    <property type="component" value="Unassembled WGS sequence"/>
</dbReference>
<feature type="region of interest" description="Disordered" evidence="1">
    <location>
        <begin position="42"/>
        <end position="63"/>
    </location>
</feature>
<sequence length="1300" mass="132427">MDLGKETLTEGPVRDAAACCSLGRAGTTRKVPDSVSVTVAVRAPDEAEEDDDGQEATPQGRRRGRERFVAGQVRGTFHPDLYLSQQDCIMYKGKRVGRSKFERLGNSSMAKWYRSIRVIHDDGSLEPLGEWLLRHGLPVLKGKHRVSRKRAANAKETADDDAAEAGCDDNGDADGGSDASGGEDSAWTLRSPPSGRRCRSRRGGGGGAVSDDDEASELPNVRQLGGGAASVSKLVRAGVSRNRTLRGASSGGHKLHSAATARESAVAAPAAATVAACGATRASAPMSAPVGTADVSGACSDVLGWQDCSVWDEDDEEEGRAMDGGGGGGEDDMDVLRSGGISGCDNAAKAMWELFRDGPVVQPDFEALEITGVADAAAAFSLAMGAPLEMVDGVPTLAPSAVAVAPKALTVNPEPLVEFNAPNSTGYATSGVGGSGGVPWSHAWSNAPAVSGPMGQAGAHPVAAVASAAVSADGSSFPATPFIMVQQRAASCGFPHMPQQPWPSQQQQQQVQMQQQAASMPTSGSNRPLLPRPFQSMTAQWDLDSGDLNRIAEWSISGPPAAQRPFAAFNSARSQDLLQQQQQQHHHSLAHRSSGTMLSSADHSFLPANGGSCNVAGSAVAPSAVQLPAPHNSHPHSQQQHQQPGVQPSSGGGGPATAGEMFAMQGNSTFGACGGMASAGGISVGFGMGMGGCRGGVDGPLGSSSSSYPLQPGGCMAPMAPGVQGSVLDEYDRCAALRSRQAACVRLRDYVPTAGQFEPGGSGAGGFGAAEGAAPWASQPASYGGPSSTESSTVPGPDRRPTLHPSQHPHPSPFLMAFGSMVGRHPSQMPNHHAGYSGPASSCAAVHASNGGGPSSGGPVSFGSSVPSPWSSADRDGPLPGYAVPEAPATAAASADPTASMPHPAASAAAVQQSASAGGVSSGPVRRTFSSPRGWPHHPYSGSYYPAFPPYAPYPPYRHHPPPPFHYAVPQPRSAVAVPTQGMPSKDPTGQQVAAAAAAAARAGYRAPPQLSMMRWQPPPLTVPRGYGAVVADESPTGRLAVRGSAVTAQHMAANACAAAELAAATAAEAAAAAVQAVVLQSTASGGPNSAHGSSAGPCEEAVPPPLTARDSAPYDRQWSSFSPPAPSPQQQQQGPLVAMAVRTESSSLQSPSPQSAGGRRLARNPSMPLAGRSAGGYGMPYMPQHPLQYEVAASGAGGGLVVQRGSAGGAAPVTATSAGEAEYGAVTVGPFDAAAATGFHASGPLTPTRSFTPQQQPHWHRTWAVATHGSEPLGSPPPQQPAAQAALRHVVSERHLRIP</sequence>
<name>A0AAD3DP02_9CHLO</name>
<feature type="region of interest" description="Disordered" evidence="1">
    <location>
        <begin position="143"/>
        <end position="227"/>
    </location>
</feature>
<evidence type="ECO:0000313" key="2">
    <source>
        <dbReference type="EMBL" id="GFR45401.1"/>
    </source>
</evidence>
<accession>A0AAD3DP02</accession>
<gene>
    <name evidence="2" type="ORF">Agub_g6775</name>
</gene>
<feature type="compositionally biased region" description="Polar residues" evidence="1">
    <location>
        <begin position="517"/>
        <end position="526"/>
    </location>
</feature>
<keyword evidence="3" id="KW-1185">Reference proteome</keyword>
<feature type="region of interest" description="Disordered" evidence="1">
    <location>
        <begin position="573"/>
        <end position="603"/>
    </location>
</feature>
<reference evidence="2 3" key="1">
    <citation type="journal article" date="2021" name="Sci. Rep.">
        <title>Genome sequencing of the multicellular alga Astrephomene provides insights into convergent evolution of germ-soma differentiation.</title>
        <authorList>
            <person name="Yamashita S."/>
            <person name="Yamamoto K."/>
            <person name="Matsuzaki R."/>
            <person name="Suzuki S."/>
            <person name="Yamaguchi H."/>
            <person name="Hirooka S."/>
            <person name="Minakuchi Y."/>
            <person name="Miyagishima S."/>
            <person name="Kawachi M."/>
            <person name="Toyoda A."/>
            <person name="Nozaki H."/>
        </authorList>
    </citation>
    <scope>NUCLEOTIDE SEQUENCE [LARGE SCALE GENOMIC DNA]</scope>
    <source>
        <strain evidence="2 3">NIES-4017</strain>
    </source>
</reference>
<feature type="region of interest" description="Disordered" evidence="1">
    <location>
        <begin position="625"/>
        <end position="661"/>
    </location>
</feature>
<feature type="compositionally biased region" description="Acidic residues" evidence="1">
    <location>
        <begin position="158"/>
        <end position="172"/>
    </location>
</feature>
<feature type="compositionally biased region" description="Low complexity" evidence="1">
    <location>
        <begin position="857"/>
        <end position="872"/>
    </location>
</feature>